<dbReference type="InterPro" id="IPR014729">
    <property type="entry name" value="Rossmann-like_a/b/a_fold"/>
</dbReference>
<dbReference type="PROSITE" id="PS00178">
    <property type="entry name" value="AA_TRNA_LIGASE_I"/>
    <property type="match status" value="1"/>
</dbReference>
<dbReference type="SUPFAM" id="SSF46589">
    <property type="entry name" value="tRNA-binding arm"/>
    <property type="match status" value="1"/>
</dbReference>
<evidence type="ECO:0000256" key="8">
    <source>
        <dbReference type="ARBA" id="ARBA00023054"/>
    </source>
</evidence>
<reference evidence="16 17" key="1">
    <citation type="submission" date="2016-10" db="EMBL/GenBank/DDBJ databases">
        <authorList>
            <person name="de Groot N.N."/>
        </authorList>
    </citation>
    <scope>NUCLEOTIDE SEQUENCE [LARGE SCALE GENOMIC DNA]</scope>
    <source>
        <strain evidence="16 17">DSM 2872</strain>
    </source>
</reference>
<dbReference type="Gene3D" id="1.10.287.380">
    <property type="entry name" value="Valyl-tRNA synthetase, C-terminal domain"/>
    <property type="match status" value="1"/>
</dbReference>
<dbReference type="GO" id="GO:0004832">
    <property type="term" value="F:valine-tRNA ligase activity"/>
    <property type="evidence" value="ECO:0007669"/>
    <property type="project" value="UniProtKB-UniRule"/>
</dbReference>
<comment type="catalytic activity">
    <reaction evidence="10 12">
        <text>tRNA(Val) + L-valine + ATP = L-valyl-tRNA(Val) + AMP + diphosphate</text>
        <dbReference type="Rhea" id="RHEA:10704"/>
        <dbReference type="Rhea" id="RHEA-COMP:9672"/>
        <dbReference type="Rhea" id="RHEA-COMP:9708"/>
        <dbReference type="ChEBI" id="CHEBI:30616"/>
        <dbReference type="ChEBI" id="CHEBI:33019"/>
        <dbReference type="ChEBI" id="CHEBI:57762"/>
        <dbReference type="ChEBI" id="CHEBI:78442"/>
        <dbReference type="ChEBI" id="CHEBI:78537"/>
        <dbReference type="ChEBI" id="CHEBI:456215"/>
        <dbReference type="EC" id="6.1.1.9"/>
    </reaction>
</comment>
<evidence type="ECO:0000256" key="4">
    <source>
        <dbReference type="ARBA" id="ARBA00022598"/>
    </source>
</evidence>
<dbReference type="InterPro" id="IPR019499">
    <property type="entry name" value="Val-tRNA_synth_tRNA-bd"/>
</dbReference>
<dbReference type="CDD" id="cd07962">
    <property type="entry name" value="Anticodon_Ia_Val"/>
    <property type="match status" value="1"/>
</dbReference>
<dbReference type="GO" id="GO:0006438">
    <property type="term" value="P:valyl-tRNA aminoacylation"/>
    <property type="evidence" value="ECO:0007669"/>
    <property type="project" value="UniProtKB-UniRule"/>
</dbReference>
<dbReference type="NCBIfam" id="NF004349">
    <property type="entry name" value="PRK05729.1"/>
    <property type="match status" value="1"/>
</dbReference>
<dbReference type="GO" id="GO:0005524">
    <property type="term" value="F:ATP binding"/>
    <property type="evidence" value="ECO:0007669"/>
    <property type="project" value="UniProtKB-UniRule"/>
</dbReference>
<evidence type="ECO:0000259" key="13">
    <source>
        <dbReference type="Pfam" id="PF00133"/>
    </source>
</evidence>
<dbReference type="GO" id="GO:0002161">
    <property type="term" value="F:aminoacyl-tRNA deacylase activity"/>
    <property type="evidence" value="ECO:0007669"/>
    <property type="project" value="InterPro"/>
</dbReference>
<keyword evidence="7 12" id="KW-0648">Protein biosynthesis</keyword>
<dbReference type="EMBL" id="FNQG01000002">
    <property type="protein sequence ID" value="SDZ78346.1"/>
    <property type="molecule type" value="Genomic_DNA"/>
</dbReference>
<dbReference type="FunFam" id="1.10.287.380:FF:000001">
    <property type="entry name" value="Valine--tRNA ligase"/>
    <property type="match status" value="1"/>
</dbReference>
<dbReference type="CDD" id="cd00817">
    <property type="entry name" value="ValRS_core"/>
    <property type="match status" value="1"/>
</dbReference>
<dbReference type="Proteomes" id="UP000183469">
    <property type="component" value="Unassembled WGS sequence"/>
</dbReference>
<feature type="domain" description="Aminoacyl-tRNA synthetase class Ia" evidence="13">
    <location>
        <begin position="23"/>
        <end position="569"/>
    </location>
</feature>
<dbReference type="Pfam" id="PF00133">
    <property type="entry name" value="tRNA-synt_1"/>
    <property type="match status" value="1"/>
</dbReference>
<sequence length="892" mass="102895">MSEEMTQENNIPKVYDPQSFEKKWYKFWEDNKLFHAEVDKSKKPYSMVIPPPNVTGQLHMGHALDNTLQDILIRFRRMQGYNAVWIPGCDHAGIATQAKVEASLREEGTNRYELGREKFLERVWDWKEQYGNRIMSQLRSLGSSCDWDRQRFTMDEGCSAAVREVFVSLYDKGLIYQGTRITNWCPDCNTAISDIEVEHENENGHLWHLRYQVEGEDRYVEIATTRPETMFGDTGVAVHPEDERYKDIVGKTLILPIVNRRIPLFADEYVDKEFGTGAVKVTPAHDPNDFEMGLRHNLEQIKVINNDGTMGEGAGKYNGMDRYKCRKALVKELEELGVLVSVEEHEHAVGHCSRCHSTIEPMVSKQWFVKMESLAKPAMEAVKDGRIKFVPERFSKIYLQWLENIRDWCISRQLWWGHRIPAWYCDDCGETSVSRTDLTECPHCHSKHIHQDEDVLDTWFSSGLWPFETMGWPNETEELKHFYPTATLVTGYDIIFFWVARMVMMGLEFGKDIPFHHVFIHGLVRDSQGRKMSKSLGNGIDPVEVIEKYGADTLRFMLITGNTPGNDMRFYWERVEGARNFANKIWNASRYMLMNLEGFDKSFKPAEEDYTLSDKWILSRYARTVRDVTENLDKFELGEAGRMIYEFIWNEFCDWYIELTKARLYDKENVRARNTALYVLSTVLEGTLRLLHPFMPFLTEEIWQKVPHDDALKSIMETSWPEVQAECISDEIEADMTAIMETIKTVRNMRAEVGAAPSKKSELILNFTDESLRAVFTENQSYLDKLASSDPITILPAGADKPENAMAGMVNGVEVFLPLKGLIDVDKETARLTKELEKLDKEISRLAKKLGNEGFLAKAPADVVAGEKEKLAGYEEKKKSVEGRMQDLAKLK</sequence>
<dbReference type="SUPFAM" id="SSF50677">
    <property type="entry name" value="ValRS/IleRS/LeuRS editing domain"/>
    <property type="match status" value="1"/>
</dbReference>
<comment type="domain">
    <text evidence="12">The C-terminal coiled-coil domain is crucial for aminoacylation activity.</text>
</comment>
<feature type="short sequence motif" description="'KMSKS' region" evidence="12">
    <location>
        <begin position="531"/>
        <end position="535"/>
    </location>
</feature>
<dbReference type="PRINTS" id="PR00986">
    <property type="entry name" value="TRNASYNTHVAL"/>
</dbReference>
<comment type="subunit">
    <text evidence="2 12">Monomer.</text>
</comment>
<keyword evidence="3 12" id="KW-0963">Cytoplasm</keyword>
<feature type="binding site" evidence="12">
    <location>
        <position position="534"/>
    </location>
    <ligand>
        <name>ATP</name>
        <dbReference type="ChEBI" id="CHEBI:30616"/>
    </ligand>
</feature>
<keyword evidence="4 12" id="KW-0436">Ligase</keyword>
<dbReference type="Pfam" id="PF08264">
    <property type="entry name" value="Anticodon_1"/>
    <property type="match status" value="1"/>
</dbReference>
<feature type="domain" description="Methionyl/Valyl/Leucyl/Isoleucyl-tRNA synthetase anticodon-binding" evidence="14">
    <location>
        <begin position="614"/>
        <end position="763"/>
    </location>
</feature>
<evidence type="ECO:0000256" key="6">
    <source>
        <dbReference type="ARBA" id="ARBA00022840"/>
    </source>
</evidence>
<evidence type="ECO:0000256" key="5">
    <source>
        <dbReference type="ARBA" id="ARBA00022741"/>
    </source>
</evidence>
<dbReference type="InterPro" id="IPR002300">
    <property type="entry name" value="aa-tRNA-synth_Ia"/>
</dbReference>
<comment type="subcellular location">
    <subcellularLocation>
        <location evidence="1 12">Cytoplasm</location>
    </subcellularLocation>
</comment>
<evidence type="ECO:0000259" key="15">
    <source>
        <dbReference type="Pfam" id="PF10458"/>
    </source>
</evidence>
<dbReference type="InterPro" id="IPR010978">
    <property type="entry name" value="tRNA-bd_arm"/>
</dbReference>
<gene>
    <name evidence="12" type="primary">valS</name>
    <name evidence="16" type="ORF">SAMN05660648_00584</name>
</gene>
<evidence type="ECO:0000256" key="2">
    <source>
        <dbReference type="ARBA" id="ARBA00011245"/>
    </source>
</evidence>
<dbReference type="AlphaFoldDB" id="A0A1H3VU97"/>
<dbReference type="InterPro" id="IPR013155">
    <property type="entry name" value="M/V/L/I-tRNA-synth_anticd-bd"/>
</dbReference>
<accession>A0A1H3VU97</accession>
<dbReference type="InterPro" id="IPR037118">
    <property type="entry name" value="Val-tRNA_synth_C_sf"/>
</dbReference>
<evidence type="ECO:0000256" key="1">
    <source>
        <dbReference type="ARBA" id="ARBA00004496"/>
    </source>
</evidence>
<feature type="coiled-coil region" evidence="12">
    <location>
        <begin position="822"/>
        <end position="891"/>
    </location>
</feature>
<keyword evidence="8 12" id="KW-0175">Coiled coil</keyword>
<dbReference type="HAMAP" id="MF_02004">
    <property type="entry name" value="Val_tRNA_synth_type1"/>
    <property type="match status" value="1"/>
</dbReference>
<dbReference type="Gene3D" id="1.10.730.10">
    <property type="entry name" value="Isoleucyl-tRNA Synthetase, Domain 1"/>
    <property type="match status" value="1"/>
</dbReference>
<dbReference type="InterPro" id="IPR033705">
    <property type="entry name" value="Anticodon_Ia_Val"/>
</dbReference>
<keyword evidence="9 12" id="KW-0030">Aminoacyl-tRNA synthetase</keyword>
<dbReference type="InterPro" id="IPR001412">
    <property type="entry name" value="aa-tRNA-synth_I_CS"/>
</dbReference>
<dbReference type="Gene3D" id="3.40.50.620">
    <property type="entry name" value="HUPs"/>
    <property type="match status" value="2"/>
</dbReference>
<dbReference type="InterPro" id="IPR009008">
    <property type="entry name" value="Val/Leu/Ile-tRNA-synth_edit"/>
</dbReference>
<dbReference type="InterPro" id="IPR002303">
    <property type="entry name" value="Valyl-tRNA_ligase"/>
</dbReference>
<keyword evidence="5 12" id="KW-0547">Nucleotide-binding</keyword>
<dbReference type="FunFam" id="3.40.50.620:FF:000098">
    <property type="entry name" value="Valine--tRNA ligase"/>
    <property type="match status" value="1"/>
</dbReference>
<evidence type="ECO:0000313" key="16">
    <source>
        <dbReference type="EMBL" id="SDZ78346.1"/>
    </source>
</evidence>
<dbReference type="FunFam" id="1.10.730.10:FF:000014">
    <property type="entry name" value="Valine--tRNA ligase"/>
    <property type="match status" value="1"/>
</dbReference>
<dbReference type="FunFam" id="3.90.740.10:FF:000005">
    <property type="entry name" value="Valine--tRNA ligase, mitochondrial"/>
    <property type="match status" value="1"/>
</dbReference>
<feature type="domain" description="Valyl-tRNA synthetase tRNA-binding arm" evidence="15">
    <location>
        <begin position="824"/>
        <end position="889"/>
    </location>
</feature>
<dbReference type="PANTHER" id="PTHR11946:SF93">
    <property type="entry name" value="VALINE--TRNA LIGASE, CHLOROPLASTIC_MITOCHONDRIAL 2"/>
    <property type="match status" value="1"/>
</dbReference>
<organism evidence="16 17">
    <name type="scientific">Selenomonas ruminantium</name>
    <dbReference type="NCBI Taxonomy" id="971"/>
    <lineage>
        <taxon>Bacteria</taxon>
        <taxon>Bacillati</taxon>
        <taxon>Bacillota</taxon>
        <taxon>Negativicutes</taxon>
        <taxon>Selenomonadales</taxon>
        <taxon>Selenomonadaceae</taxon>
        <taxon>Selenomonas</taxon>
    </lineage>
</organism>
<dbReference type="InterPro" id="IPR009080">
    <property type="entry name" value="tRNAsynth_Ia_anticodon-bd"/>
</dbReference>
<comment type="function">
    <text evidence="12">Catalyzes the attachment of valine to tRNA(Val). As ValRS can inadvertently accommodate and process structurally similar amino acids such as threonine, to avoid such errors, it has a 'posttransfer' editing activity that hydrolyzes mischarged Thr-tRNA(Val) in a tRNA-dependent manner.</text>
</comment>
<dbReference type="FunFam" id="3.40.50.620:FF:000032">
    <property type="entry name" value="Valine--tRNA ligase"/>
    <property type="match status" value="1"/>
</dbReference>
<dbReference type="SUPFAM" id="SSF52374">
    <property type="entry name" value="Nucleotidylyl transferase"/>
    <property type="match status" value="1"/>
</dbReference>
<protein>
    <recommendedName>
        <fullName evidence="12">Valine--tRNA ligase</fullName>
        <ecNumber evidence="12">6.1.1.9</ecNumber>
    </recommendedName>
    <alternativeName>
        <fullName evidence="12">Valyl-tRNA synthetase</fullName>
        <shortName evidence="12">ValRS</shortName>
    </alternativeName>
</protein>
<dbReference type="GO" id="GO:0005829">
    <property type="term" value="C:cytosol"/>
    <property type="evidence" value="ECO:0007669"/>
    <property type="project" value="TreeGrafter"/>
</dbReference>
<comment type="domain">
    <text evidence="12">ValRS has two distinct active sites: one for aminoacylation and one for editing. The misactivated threonine is translocated from the active site to the editing site.</text>
</comment>
<evidence type="ECO:0000256" key="9">
    <source>
        <dbReference type="ARBA" id="ARBA00023146"/>
    </source>
</evidence>
<comment type="similarity">
    <text evidence="11 12">Belongs to the class-I aminoacyl-tRNA synthetase family. ValS type 1 subfamily.</text>
</comment>
<dbReference type="EC" id="6.1.1.9" evidence="12"/>
<keyword evidence="6 12" id="KW-0067">ATP-binding</keyword>
<evidence type="ECO:0000256" key="11">
    <source>
        <dbReference type="ARBA" id="ARBA00060830"/>
    </source>
</evidence>
<dbReference type="SUPFAM" id="SSF47323">
    <property type="entry name" value="Anticodon-binding domain of a subclass of class I aminoacyl-tRNA synthetases"/>
    <property type="match status" value="1"/>
</dbReference>
<evidence type="ECO:0000256" key="12">
    <source>
        <dbReference type="HAMAP-Rule" id="MF_02004"/>
    </source>
</evidence>
<proteinExistence type="inferred from homology"/>
<dbReference type="PANTHER" id="PTHR11946">
    <property type="entry name" value="VALYL-TRNA SYNTHETASES"/>
    <property type="match status" value="1"/>
</dbReference>
<feature type="short sequence motif" description="'HIGH' region" evidence="12">
    <location>
        <begin position="52"/>
        <end position="62"/>
    </location>
</feature>
<dbReference type="NCBIfam" id="TIGR00422">
    <property type="entry name" value="valS"/>
    <property type="match status" value="1"/>
</dbReference>
<evidence type="ECO:0000259" key="14">
    <source>
        <dbReference type="Pfam" id="PF08264"/>
    </source>
</evidence>
<evidence type="ECO:0000256" key="10">
    <source>
        <dbReference type="ARBA" id="ARBA00047552"/>
    </source>
</evidence>
<dbReference type="Pfam" id="PF10458">
    <property type="entry name" value="Val_tRNA-synt_C"/>
    <property type="match status" value="1"/>
</dbReference>
<evidence type="ECO:0000256" key="7">
    <source>
        <dbReference type="ARBA" id="ARBA00022917"/>
    </source>
</evidence>
<evidence type="ECO:0000256" key="3">
    <source>
        <dbReference type="ARBA" id="ARBA00022490"/>
    </source>
</evidence>
<evidence type="ECO:0000313" key="17">
    <source>
        <dbReference type="Proteomes" id="UP000183469"/>
    </source>
</evidence>
<name>A0A1H3VU97_SELRU</name>